<dbReference type="Gene3D" id="2.40.240.10">
    <property type="entry name" value="Ribosomal Protein L25, Chain P"/>
    <property type="match status" value="1"/>
</dbReference>
<dbReference type="InterPro" id="IPR020056">
    <property type="entry name" value="Rbsml_bL25/Gln-tRNA_synth_N"/>
</dbReference>
<dbReference type="InterPro" id="IPR011035">
    <property type="entry name" value="Ribosomal_bL25/Gln-tRNA_synth"/>
</dbReference>
<evidence type="ECO:0000313" key="4">
    <source>
        <dbReference type="EMBL" id="MFC6152726.1"/>
    </source>
</evidence>
<reference evidence="5" key="1">
    <citation type="journal article" date="2019" name="Int. J. Syst. Evol. Microbiol.">
        <title>The Global Catalogue of Microorganisms (GCM) 10K type strain sequencing project: providing services to taxonomists for standard genome sequencing and annotation.</title>
        <authorList>
            <consortium name="The Broad Institute Genomics Platform"/>
            <consortium name="The Broad Institute Genome Sequencing Center for Infectious Disease"/>
            <person name="Wu L."/>
            <person name="Ma J."/>
        </authorList>
    </citation>
    <scope>NUCLEOTIDE SEQUENCE [LARGE SCALE GENOMIC DNA]</scope>
    <source>
        <strain evidence="5">DFY28</strain>
    </source>
</reference>
<keyword evidence="1" id="KW-0689">Ribosomal protein</keyword>
<dbReference type="RefSeq" id="WP_128219625.1">
    <property type="nucleotide sequence ID" value="NZ_CP034929.1"/>
</dbReference>
<keyword evidence="5" id="KW-1185">Reference proteome</keyword>
<dbReference type="CDD" id="cd00495">
    <property type="entry name" value="Ribosomal_L25_TL5_CTC"/>
    <property type="match status" value="1"/>
</dbReference>
<dbReference type="Proteomes" id="UP001596098">
    <property type="component" value="Unassembled WGS sequence"/>
</dbReference>
<keyword evidence="2" id="KW-0687">Ribonucleoprotein</keyword>
<name>A0ABW1QTA5_9ACTN</name>
<evidence type="ECO:0000313" key="5">
    <source>
        <dbReference type="Proteomes" id="UP001596098"/>
    </source>
</evidence>
<feature type="domain" description="Large ribosomal subunit protein bL25 L25" evidence="3">
    <location>
        <begin position="9"/>
        <end position="92"/>
    </location>
</feature>
<organism evidence="4 5">
    <name type="scientific">Nocardioides yefusunii</name>
    <dbReference type="NCBI Taxonomy" id="2500546"/>
    <lineage>
        <taxon>Bacteria</taxon>
        <taxon>Bacillati</taxon>
        <taxon>Actinomycetota</taxon>
        <taxon>Actinomycetes</taxon>
        <taxon>Propionibacteriales</taxon>
        <taxon>Nocardioidaceae</taxon>
        <taxon>Nocardioides</taxon>
    </lineage>
</organism>
<dbReference type="InterPro" id="IPR029751">
    <property type="entry name" value="Ribosomal_L25_dom"/>
</dbReference>
<dbReference type="Pfam" id="PF01386">
    <property type="entry name" value="Ribosomal_L25p"/>
    <property type="match status" value="1"/>
</dbReference>
<protein>
    <recommendedName>
        <fullName evidence="3">Large ribosomal subunit protein bL25 L25 domain-containing protein</fullName>
    </recommendedName>
</protein>
<accession>A0ABW1QTA5</accession>
<evidence type="ECO:0000256" key="2">
    <source>
        <dbReference type="ARBA" id="ARBA00023274"/>
    </source>
</evidence>
<evidence type="ECO:0000259" key="3">
    <source>
        <dbReference type="Pfam" id="PF01386"/>
    </source>
</evidence>
<gene>
    <name evidence="4" type="ORF">ACFPWU_03480</name>
</gene>
<comment type="caution">
    <text evidence="4">The sequence shown here is derived from an EMBL/GenBank/DDBJ whole genome shotgun (WGS) entry which is preliminary data.</text>
</comment>
<dbReference type="SUPFAM" id="SSF50715">
    <property type="entry name" value="Ribosomal protein L25-like"/>
    <property type="match status" value="1"/>
</dbReference>
<proteinExistence type="predicted"/>
<dbReference type="EMBL" id="JBHSQI010000002">
    <property type="protein sequence ID" value="MFC6152726.1"/>
    <property type="molecule type" value="Genomic_DNA"/>
</dbReference>
<evidence type="ECO:0000256" key="1">
    <source>
        <dbReference type="ARBA" id="ARBA00022980"/>
    </source>
</evidence>
<sequence>MAAVIETIVAEARTEFGKGFARRVRAAGRIPAVFYAAGGEATHISLPQHATTMSLRADKTKLEVEIDGTLKNFSVKEIQVDPIRRVIVHLDLVAA</sequence>